<evidence type="ECO:0000313" key="4">
    <source>
        <dbReference type="Proteomes" id="UP001430701"/>
    </source>
</evidence>
<protein>
    <submittedName>
        <fullName evidence="1">Uncharacterized protein</fullName>
    </submittedName>
</protein>
<comment type="caution">
    <text evidence="1">The sequence shown here is derived from an EMBL/GenBank/DDBJ whole genome shotgun (WGS) entry which is preliminary data.</text>
</comment>
<dbReference type="OrthoDB" id="6061646at2"/>
<dbReference type="STRING" id="1444770.AF72_13450"/>
<name>Z9JGK9_9GAMM</name>
<dbReference type="GeneID" id="68901030"/>
<dbReference type="KEGG" id="xtw:AB672_06980"/>
<dbReference type="PATRIC" id="fig|1444770.3.peg.3165"/>
<dbReference type="EMBL" id="JDSQ01000052">
    <property type="protein sequence ID" value="EWS76946.1"/>
    <property type="molecule type" value="Genomic_DNA"/>
</dbReference>
<accession>Z9JGK9</accession>
<dbReference type="RefSeq" id="WP_038273182.1">
    <property type="nucleotide sequence ID" value="NZ_CP053627.1"/>
</dbReference>
<dbReference type="EMBL" id="JAJPPU010000004">
    <property type="protein sequence ID" value="MCD8474128.1"/>
    <property type="molecule type" value="Genomic_DNA"/>
</dbReference>
<keyword evidence="4" id="KW-1185">Reference proteome</keyword>
<evidence type="ECO:0000313" key="1">
    <source>
        <dbReference type="EMBL" id="EWS76946.1"/>
    </source>
</evidence>
<reference evidence="2" key="2">
    <citation type="submission" date="2021-11" db="EMBL/GenBank/DDBJ databases">
        <title>Genome sequence of Xylella taiwanensis PLS432.</title>
        <authorList>
            <person name="Weng L.-W."/>
            <person name="Su C.-C."/>
            <person name="Tsai C.-W."/>
            <person name="Kuo C.-H."/>
        </authorList>
    </citation>
    <scope>NUCLEOTIDE SEQUENCE</scope>
    <source>
        <strain evidence="2">PLS432</strain>
    </source>
</reference>
<proteinExistence type="predicted"/>
<evidence type="ECO:0000313" key="2">
    <source>
        <dbReference type="EMBL" id="MCD8474128.1"/>
    </source>
</evidence>
<dbReference type="Proteomes" id="UP000020406">
    <property type="component" value="Unassembled WGS sequence"/>
</dbReference>
<sequence>MSKQSLTVETVEKDWLRVVQCYRKLAEFGFVESYPVDPRGRLKEAEFSSKHFIFVIGVDLLLKEPYGQTLDTDTRMMVPEQELALCYFLPEIDSLIARYEGKDTIEQSFDVTLALYRENPWVIHSKAWTLDQEFLDAIKKTQQWVYKEMEMEDELKPLKPWEFERKLHSYRKPETQIPSEVR</sequence>
<organism evidence="1 3">
    <name type="scientific">Xylella taiwanensis</name>
    <dbReference type="NCBI Taxonomy" id="1444770"/>
    <lineage>
        <taxon>Bacteria</taxon>
        <taxon>Pseudomonadati</taxon>
        <taxon>Pseudomonadota</taxon>
        <taxon>Gammaproteobacteria</taxon>
        <taxon>Lysobacterales</taxon>
        <taxon>Lysobacteraceae</taxon>
        <taxon>Xylella</taxon>
    </lineage>
</organism>
<dbReference type="AlphaFoldDB" id="Z9JGK9"/>
<dbReference type="Proteomes" id="UP001430701">
    <property type="component" value="Unassembled WGS sequence"/>
</dbReference>
<evidence type="ECO:0000313" key="3">
    <source>
        <dbReference type="Proteomes" id="UP000020406"/>
    </source>
</evidence>
<gene>
    <name evidence="1" type="ORF">AF72_13450</name>
    <name evidence="2" type="ORF">LPH55_11840</name>
</gene>
<reference evidence="1 3" key="1">
    <citation type="journal article" date="2014" name="Genome Announc.">
        <title>Draft Genome Sequence of Xylella fastidiosa Pear Leaf Scorch Strain in Taiwan.</title>
        <authorList>
            <person name="Su C.C."/>
            <person name="Deng W.L."/>
            <person name="Jan F.J."/>
            <person name="Chang C.J."/>
            <person name="Huang H."/>
            <person name="Chen J."/>
        </authorList>
    </citation>
    <scope>NUCLEOTIDE SEQUENCE [LARGE SCALE GENOMIC DNA]</scope>
    <source>
        <strain evidence="1 3">PLS229</strain>
    </source>
</reference>